<keyword evidence="1" id="KW-1133">Transmembrane helix</keyword>
<organism evidence="4 5">
    <name type="scientific">Trypanosoma conorhini</name>
    <dbReference type="NCBI Taxonomy" id="83891"/>
    <lineage>
        <taxon>Eukaryota</taxon>
        <taxon>Discoba</taxon>
        <taxon>Euglenozoa</taxon>
        <taxon>Kinetoplastea</taxon>
        <taxon>Metakinetoplastina</taxon>
        <taxon>Trypanosomatida</taxon>
        <taxon>Trypanosomatidae</taxon>
        <taxon>Trypanosoma</taxon>
    </lineage>
</organism>
<evidence type="ECO:0000313" key="5">
    <source>
        <dbReference type="Proteomes" id="UP000284403"/>
    </source>
</evidence>
<dbReference type="PANTHER" id="PTHR16509:SF1">
    <property type="entry name" value="MANGANESE-DEPENDENT ADP-RIBOSE_CDP-ALCOHOL DIPHOSPHATASE"/>
    <property type="match status" value="1"/>
</dbReference>
<dbReference type="GO" id="GO:0016787">
    <property type="term" value="F:hydrolase activity"/>
    <property type="evidence" value="ECO:0007669"/>
    <property type="project" value="InterPro"/>
</dbReference>
<evidence type="ECO:0000256" key="2">
    <source>
        <dbReference type="SAM" id="SignalP"/>
    </source>
</evidence>
<dbReference type="PANTHER" id="PTHR16509">
    <property type="match status" value="1"/>
</dbReference>
<keyword evidence="1" id="KW-0472">Membrane</keyword>
<feature type="signal peptide" evidence="2">
    <location>
        <begin position="1"/>
        <end position="19"/>
    </location>
</feature>
<proteinExistence type="predicted"/>
<evidence type="ECO:0000259" key="3">
    <source>
        <dbReference type="Pfam" id="PF00149"/>
    </source>
</evidence>
<feature type="transmembrane region" description="Helical" evidence="1">
    <location>
        <begin position="385"/>
        <end position="406"/>
    </location>
</feature>
<name>A0A422MQG6_9TRYP</name>
<dbReference type="Pfam" id="PF00149">
    <property type="entry name" value="Metallophos"/>
    <property type="match status" value="1"/>
</dbReference>
<keyword evidence="1" id="KW-0812">Transmembrane</keyword>
<dbReference type="EMBL" id="MKKU01001434">
    <property type="protein sequence ID" value="RNE95444.1"/>
    <property type="molecule type" value="Genomic_DNA"/>
</dbReference>
<dbReference type="OrthoDB" id="9675250at2759"/>
<dbReference type="GeneID" id="40323631"/>
<evidence type="ECO:0000256" key="1">
    <source>
        <dbReference type="SAM" id="Phobius"/>
    </source>
</evidence>
<keyword evidence="2" id="KW-0732">Signal</keyword>
<dbReference type="SUPFAM" id="SSF56300">
    <property type="entry name" value="Metallo-dependent phosphatases"/>
    <property type="match status" value="1"/>
</dbReference>
<feature type="domain" description="Calcineurin-like phosphoesterase" evidence="3">
    <location>
        <begin position="47"/>
        <end position="271"/>
    </location>
</feature>
<reference evidence="4 5" key="1">
    <citation type="journal article" date="2018" name="BMC Genomics">
        <title>Genomic comparison of Trypanosoma conorhini and Trypanosoma rangeli to Trypanosoma cruzi strains of high and low virulence.</title>
        <authorList>
            <person name="Bradwell K.R."/>
            <person name="Koparde V.N."/>
            <person name="Matveyev A.V."/>
            <person name="Serrano M.G."/>
            <person name="Alves J.M."/>
            <person name="Parikh H."/>
            <person name="Huang B."/>
            <person name="Lee V."/>
            <person name="Espinosa-Alvarez O."/>
            <person name="Ortiz P.A."/>
            <person name="Costa-Martins A.G."/>
            <person name="Teixeira M.M."/>
            <person name="Buck G.A."/>
        </authorList>
    </citation>
    <scope>NUCLEOTIDE SEQUENCE [LARGE SCALE GENOMIC DNA]</scope>
    <source>
        <strain evidence="4 5">025E</strain>
    </source>
</reference>
<evidence type="ECO:0000313" key="4">
    <source>
        <dbReference type="EMBL" id="RNE95444.1"/>
    </source>
</evidence>
<dbReference type="AlphaFoldDB" id="A0A422MQG6"/>
<feature type="chain" id="PRO_5019025574" evidence="2">
    <location>
        <begin position="20"/>
        <end position="427"/>
    </location>
</feature>
<sequence length="427" mass="48604">MPGAVCSSLLLVVVWVCHAREVLPPKAYENRTLYPVVPAYDRRPLLSIGVLSDIQYADKVEKSRRYYRRSPAKVEHAVREMNANRSHLDLVVHLGDTVNHNIESNLPVIDSLLKQLQFPFFQVLGNHDFFQLSDARRDGVPRLLGMPARYYSLQAGEGGVFLLIVLDGTDLSVFATRPGTARRDEATAMLHRHRRRKNALAVNGGIGEEQMRWLRMQLEYAVARRLAVLVFCHFPMYPYEKQLNLWNDKEVVRLLSNYSCVAAVISGHTHRWEYEQLVAAHKEGDFTIHFVTFGGMVQSPFTSWGFIEAYATELHLYGLNFGRAFDYRVRIRKVVGEAAAPHSSRRKSGVRVVSRCCDDQAGPQHIVQQPALAYSVEEAEVISRLMGFEVAILFSLLVPTALLWWGCWRSRRRRGKGVGVRCSILTR</sequence>
<accession>A0A422MQG6</accession>
<comment type="caution">
    <text evidence="4">The sequence shown here is derived from an EMBL/GenBank/DDBJ whole genome shotgun (WGS) entry which is preliminary data.</text>
</comment>
<dbReference type="Proteomes" id="UP000284403">
    <property type="component" value="Unassembled WGS sequence"/>
</dbReference>
<protein>
    <submittedName>
        <fullName evidence="4">Serine/threonine protein phosphatase</fullName>
    </submittedName>
</protein>
<gene>
    <name evidence="4" type="ORF">Tco025E_10020</name>
</gene>
<keyword evidence="5" id="KW-1185">Reference proteome</keyword>
<dbReference type="InterPro" id="IPR029052">
    <property type="entry name" value="Metallo-depent_PP-like"/>
</dbReference>
<dbReference type="Gene3D" id="3.60.21.10">
    <property type="match status" value="1"/>
</dbReference>
<dbReference type="RefSeq" id="XP_029223061.1">
    <property type="nucleotide sequence ID" value="XM_029376812.1"/>
</dbReference>
<dbReference type="InterPro" id="IPR004843">
    <property type="entry name" value="Calcineurin-like_PHP"/>
</dbReference>